<keyword evidence="3" id="KW-1185">Reference proteome</keyword>
<dbReference type="AlphaFoldDB" id="A0A3N0C570"/>
<dbReference type="EMBL" id="RBED01000071">
    <property type="protein sequence ID" value="RNL57969.1"/>
    <property type="molecule type" value="Genomic_DNA"/>
</dbReference>
<reference evidence="2 3" key="1">
    <citation type="submission" date="2018-10" db="EMBL/GenBank/DDBJ databases">
        <title>Genome sequencing of Arthrobacter oryzae TNB02.</title>
        <authorList>
            <person name="Cho Y.-J."/>
            <person name="Cho A."/>
            <person name="Kim O.-S."/>
        </authorList>
    </citation>
    <scope>NUCLEOTIDE SEQUENCE [LARGE SCALE GENOMIC DNA]</scope>
    <source>
        <strain evidence="2 3">TNB02</strain>
    </source>
</reference>
<accession>A0A3N0C570</accession>
<keyword evidence="1" id="KW-0812">Transmembrane</keyword>
<protein>
    <submittedName>
        <fullName evidence="2">Uncharacterized protein</fullName>
    </submittedName>
</protein>
<evidence type="ECO:0000313" key="3">
    <source>
        <dbReference type="Proteomes" id="UP000273807"/>
    </source>
</evidence>
<evidence type="ECO:0000256" key="1">
    <source>
        <dbReference type="SAM" id="Phobius"/>
    </source>
</evidence>
<keyword evidence="1" id="KW-1133">Transmembrane helix</keyword>
<feature type="transmembrane region" description="Helical" evidence="1">
    <location>
        <begin position="44"/>
        <end position="67"/>
    </location>
</feature>
<name>A0A3N0C570_9MICC</name>
<gene>
    <name evidence="2" type="ORF">D7003_05400</name>
</gene>
<sequence>MGILLIFLVMLMGAFPRFLAWLGIATGGLGIVAETLRHAVPALYPGYGLLMWMWFVTMGIALIRLAARIKPCRAPRMSSPRPPQS</sequence>
<proteinExistence type="predicted"/>
<comment type="caution">
    <text evidence="2">The sequence shown here is derived from an EMBL/GenBank/DDBJ whole genome shotgun (WGS) entry which is preliminary data.</text>
</comment>
<dbReference type="Proteomes" id="UP000273807">
    <property type="component" value="Unassembled WGS sequence"/>
</dbReference>
<organism evidence="2 3">
    <name type="scientific">Arthrobacter oryzae</name>
    <dbReference type="NCBI Taxonomy" id="409290"/>
    <lineage>
        <taxon>Bacteria</taxon>
        <taxon>Bacillati</taxon>
        <taxon>Actinomycetota</taxon>
        <taxon>Actinomycetes</taxon>
        <taxon>Micrococcales</taxon>
        <taxon>Micrococcaceae</taxon>
        <taxon>Arthrobacter</taxon>
    </lineage>
</organism>
<keyword evidence="1" id="KW-0472">Membrane</keyword>
<evidence type="ECO:0000313" key="2">
    <source>
        <dbReference type="EMBL" id="RNL57969.1"/>
    </source>
</evidence>